<dbReference type="InterPro" id="IPR052930">
    <property type="entry name" value="TA_antitoxin_MntA"/>
</dbReference>
<evidence type="ECO:0000313" key="3">
    <source>
        <dbReference type="Proteomes" id="UP001296943"/>
    </source>
</evidence>
<proteinExistence type="predicted"/>
<dbReference type="Pfam" id="PF18765">
    <property type="entry name" value="Polbeta"/>
    <property type="match status" value="1"/>
</dbReference>
<dbReference type="PANTHER" id="PTHR43852">
    <property type="entry name" value="NUCLEOTIDYLTRANSFERASE"/>
    <property type="match status" value="1"/>
</dbReference>
<dbReference type="PANTHER" id="PTHR43852:SF2">
    <property type="entry name" value="PROTEIN ADENYLYLTRANSFERASE MNTA"/>
    <property type="match status" value="1"/>
</dbReference>
<name>A0ABS2MW57_9BACI</name>
<dbReference type="SUPFAM" id="SSF81301">
    <property type="entry name" value="Nucleotidyltransferase"/>
    <property type="match status" value="1"/>
</dbReference>
<evidence type="ECO:0000259" key="1">
    <source>
        <dbReference type="Pfam" id="PF18765"/>
    </source>
</evidence>
<organism evidence="2 3">
    <name type="scientific">Aquibacillus albus</name>
    <dbReference type="NCBI Taxonomy" id="1168171"/>
    <lineage>
        <taxon>Bacteria</taxon>
        <taxon>Bacillati</taxon>
        <taxon>Bacillota</taxon>
        <taxon>Bacilli</taxon>
        <taxon>Bacillales</taxon>
        <taxon>Bacillaceae</taxon>
        <taxon>Aquibacillus</taxon>
    </lineage>
</organism>
<dbReference type="CDD" id="cd05403">
    <property type="entry name" value="NT_KNTase_like"/>
    <property type="match status" value="1"/>
</dbReference>
<dbReference type="Gene3D" id="3.30.460.10">
    <property type="entry name" value="Beta Polymerase, domain 2"/>
    <property type="match status" value="1"/>
</dbReference>
<protein>
    <submittedName>
        <fullName evidence="2">Nucleotidyltransferase</fullName>
    </submittedName>
</protein>
<evidence type="ECO:0000313" key="2">
    <source>
        <dbReference type="EMBL" id="MBM7570116.1"/>
    </source>
</evidence>
<dbReference type="RefSeq" id="WP_204497549.1">
    <property type="nucleotide sequence ID" value="NZ_JAFBDR010000002.1"/>
</dbReference>
<reference evidence="2 3" key="1">
    <citation type="submission" date="2021-01" db="EMBL/GenBank/DDBJ databases">
        <title>Genomic Encyclopedia of Type Strains, Phase IV (KMG-IV): sequencing the most valuable type-strain genomes for metagenomic binning, comparative biology and taxonomic classification.</title>
        <authorList>
            <person name="Goeker M."/>
        </authorList>
    </citation>
    <scope>NUCLEOTIDE SEQUENCE [LARGE SCALE GENOMIC DNA]</scope>
    <source>
        <strain evidence="2 3">DSM 23711</strain>
    </source>
</reference>
<dbReference type="Proteomes" id="UP001296943">
    <property type="component" value="Unassembled WGS sequence"/>
</dbReference>
<comment type="caution">
    <text evidence="2">The sequence shown here is derived from an EMBL/GenBank/DDBJ whole genome shotgun (WGS) entry which is preliminary data.</text>
</comment>
<dbReference type="EMBL" id="JAFBDR010000002">
    <property type="protein sequence ID" value="MBM7570116.1"/>
    <property type="molecule type" value="Genomic_DNA"/>
</dbReference>
<dbReference type="InterPro" id="IPR043519">
    <property type="entry name" value="NT_sf"/>
</dbReference>
<keyword evidence="3" id="KW-1185">Reference proteome</keyword>
<accession>A0ABS2MW57</accession>
<dbReference type="InterPro" id="IPR041633">
    <property type="entry name" value="Polbeta"/>
</dbReference>
<feature type="domain" description="Polymerase beta nucleotidyltransferase" evidence="1">
    <location>
        <begin position="22"/>
        <end position="94"/>
    </location>
</feature>
<gene>
    <name evidence="2" type="ORF">JOC48_000594</name>
</gene>
<sequence length="101" mass="11881">MREEILAELKHIVCDVLNEQNVRVYLFGSWARKEEKTSSDIDIAVEPMTQLSLYKWTELIDRVEESTIPYKVEFVNLDDANKELTQNVKREGILWKDCSCE</sequence>